<dbReference type="EMBL" id="BMEA01000001">
    <property type="protein sequence ID" value="GGB71520.1"/>
    <property type="molecule type" value="Genomic_DNA"/>
</dbReference>
<dbReference type="GO" id="GO:0009307">
    <property type="term" value="P:DNA restriction-modification system"/>
    <property type="evidence" value="ECO:0007669"/>
    <property type="project" value="InterPro"/>
</dbReference>
<accession>A0A8H9KRP2</accession>
<dbReference type="AlphaFoldDB" id="A0A8H9KRP2"/>
<protein>
    <recommendedName>
        <fullName evidence="3">Restriction endonuclease XhoI</fullName>
    </recommendedName>
</protein>
<dbReference type="RefSeq" id="WP_035950612.1">
    <property type="nucleotide sequence ID" value="NZ_BMEA01000001.1"/>
</dbReference>
<name>A0A8H9KRP2_9MICO</name>
<sequence>MLQPDEIEPLLINFWARRGESAQRLAAAGRSNTGAQARDALHMQSMATFVRQMFIDAGLDSSDVVLDRAVPGFYRRSKEWDVVAMRKGHLVGVVELKSQESSPGNNANNRLEEAVGSAVDAHTVQDYSGVYGDLGVWAAWCMTFNANCETGAPVGYKFNRAPLFSVDPEFEPMTYASQYEIAVQRFIATNVYNAAWMLTTWINADSSIGYYEPVPTATAATLRTQIEARVQFALQVLG</sequence>
<dbReference type="GO" id="GO:0003677">
    <property type="term" value="F:DNA binding"/>
    <property type="evidence" value="ECO:0007669"/>
    <property type="project" value="InterPro"/>
</dbReference>
<organism evidence="1 2">
    <name type="scientific">Knoellia flava</name>
    <dbReference type="NCBI Taxonomy" id="913969"/>
    <lineage>
        <taxon>Bacteria</taxon>
        <taxon>Bacillati</taxon>
        <taxon>Actinomycetota</taxon>
        <taxon>Actinomycetes</taxon>
        <taxon>Micrococcales</taxon>
        <taxon>Intrasporangiaceae</taxon>
        <taxon>Knoellia</taxon>
    </lineage>
</organism>
<evidence type="ECO:0000313" key="2">
    <source>
        <dbReference type="Proteomes" id="UP000628079"/>
    </source>
</evidence>
<gene>
    <name evidence="1" type="ORF">GCM10011314_08610</name>
</gene>
<dbReference type="InterPro" id="IPR007636">
    <property type="entry name" value="Restrct_endonuc_II_XhoI"/>
</dbReference>
<dbReference type="Proteomes" id="UP000628079">
    <property type="component" value="Unassembled WGS sequence"/>
</dbReference>
<evidence type="ECO:0008006" key="3">
    <source>
        <dbReference type="Google" id="ProtNLM"/>
    </source>
</evidence>
<reference evidence="1" key="2">
    <citation type="submission" date="2020-09" db="EMBL/GenBank/DDBJ databases">
        <authorList>
            <person name="Sun Q."/>
            <person name="Zhou Y."/>
        </authorList>
    </citation>
    <scope>NUCLEOTIDE SEQUENCE</scope>
    <source>
        <strain evidence="1">CGMCC 1.10749</strain>
    </source>
</reference>
<dbReference type="Pfam" id="PF04555">
    <property type="entry name" value="XhoI"/>
    <property type="match status" value="1"/>
</dbReference>
<proteinExistence type="predicted"/>
<evidence type="ECO:0000313" key="1">
    <source>
        <dbReference type="EMBL" id="GGB71520.1"/>
    </source>
</evidence>
<comment type="caution">
    <text evidence="1">The sequence shown here is derived from an EMBL/GenBank/DDBJ whole genome shotgun (WGS) entry which is preliminary data.</text>
</comment>
<reference evidence="1" key="1">
    <citation type="journal article" date="2014" name="Int. J. Syst. Evol. Microbiol.">
        <title>Complete genome sequence of Corynebacterium casei LMG S-19264T (=DSM 44701T), isolated from a smear-ripened cheese.</title>
        <authorList>
            <consortium name="US DOE Joint Genome Institute (JGI-PGF)"/>
            <person name="Walter F."/>
            <person name="Albersmeier A."/>
            <person name="Kalinowski J."/>
            <person name="Ruckert C."/>
        </authorList>
    </citation>
    <scope>NUCLEOTIDE SEQUENCE</scope>
    <source>
        <strain evidence="1">CGMCC 1.10749</strain>
    </source>
</reference>
<dbReference type="GO" id="GO:0009036">
    <property type="term" value="F:type II site-specific deoxyribonuclease activity"/>
    <property type="evidence" value="ECO:0007669"/>
    <property type="project" value="InterPro"/>
</dbReference>